<organism evidence="4 5">
    <name type="scientific">Cytospora schulzeri</name>
    <dbReference type="NCBI Taxonomy" id="448051"/>
    <lineage>
        <taxon>Eukaryota</taxon>
        <taxon>Fungi</taxon>
        <taxon>Dikarya</taxon>
        <taxon>Ascomycota</taxon>
        <taxon>Pezizomycotina</taxon>
        <taxon>Sordariomycetes</taxon>
        <taxon>Sordariomycetidae</taxon>
        <taxon>Diaporthales</taxon>
        <taxon>Cytosporaceae</taxon>
        <taxon>Cytospora</taxon>
    </lineage>
</organism>
<dbReference type="GO" id="GO:0008270">
    <property type="term" value="F:zinc ion binding"/>
    <property type="evidence" value="ECO:0007669"/>
    <property type="project" value="UniProtKB-KW"/>
</dbReference>
<evidence type="ECO:0000313" key="5">
    <source>
        <dbReference type="Proteomes" id="UP000283895"/>
    </source>
</evidence>
<dbReference type="InterPro" id="IPR027417">
    <property type="entry name" value="P-loop_NTPase"/>
</dbReference>
<dbReference type="EMBL" id="LKEA01000042">
    <property type="protein sequence ID" value="ROV94031.1"/>
    <property type="molecule type" value="Genomic_DNA"/>
</dbReference>
<feature type="compositionally biased region" description="Polar residues" evidence="2">
    <location>
        <begin position="130"/>
        <end position="142"/>
    </location>
</feature>
<keyword evidence="5" id="KW-1185">Reference proteome</keyword>
<dbReference type="GO" id="GO:0003676">
    <property type="term" value="F:nucleic acid binding"/>
    <property type="evidence" value="ECO:0007669"/>
    <property type="project" value="InterPro"/>
</dbReference>
<dbReference type="InterPro" id="IPR036875">
    <property type="entry name" value="Znf_CCHC_sf"/>
</dbReference>
<evidence type="ECO:0000256" key="2">
    <source>
        <dbReference type="SAM" id="MobiDB-lite"/>
    </source>
</evidence>
<keyword evidence="1" id="KW-0862">Zinc</keyword>
<evidence type="ECO:0000256" key="1">
    <source>
        <dbReference type="PROSITE-ProRule" id="PRU00047"/>
    </source>
</evidence>
<comment type="caution">
    <text evidence="4">The sequence shown here is derived from an EMBL/GenBank/DDBJ whole genome shotgun (WGS) entry which is preliminary data.</text>
</comment>
<feature type="region of interest" description="Disordered" evidence="2">
    <location>
        <begin position="126"/>
        <end position="161"/>
    </location>
</feature>
<dbReference type="InterPro" id="IPR001878">
    <property type="entry name" value="Znf_CCHC"/>
</dbReference>
<evidence type="ECO:0000313" key="4">
    <source>
        <dbReference type="EMBL" id="ROV94031.1"/>
    </source>
</evidence>
<dbReference type="STRING" id="356882.A0A423VSH0"/>
<dbReference type="PROSITE" id="PS50158">
    <property type="entry name" value="ZF_CCHC"/>
    <property type="match status" value="1"/>
</dbReference>
<dbReference type="Gene3D" id="3.40.50.300">
    <property type="entry name" value="P-loop containing nucleotide triphosphate hydrolases"/>
    <property type="match status" value="1"/>
</dbReference>
<proteinExistence type="predicted"/>
<dbReference type="Proteomes" id="UP000283895">
    <property type="component" value="Unassembled WGS sequence"/>
</dbReference>
<keyword evidence="1" id="KW-0863">Zinc-finger</keyword>
<name>A0A423VSH0_9PEZI</name>
<feature type="domain" description="CCHC-type" evidence="3">
    <location>
        <begin position="342"/>
        <end position="357"/>
    </location>
</feature>
<feature type="region of interest" description="Disordered" evidence="2">
    <location>
        <begin position="42"/>
        <end position="69"/>
    </location>
</feature>
<keyword evidence="1" id="KW-0479">Metal-binding</keyword>
<evidence type="ECO:0000259" key="3">
    <source>
        <dbReference type="PROSITE" id="PS50158"/>
    </source>
</evidence>
<dbReference type="SUPFAM" id="SSF57756">
    <property type="entry name" value="Retrovirus zinc finger-like domains"/>
    <property type="match status" value="1"/>
</dbReference>
<dbReference type="OrthoDB" id="4728462at2759"/>
<sequence>MLCAVSTHALTRQTSGGWGNEFQQTAADSSTIIWDAASEEAIEDEASGTEGDQGEGSDEQDDDANDRIPMNTFDKQMKMSLFRRHIGNVAHLSPLHTGTSRADPRSPWSLVPPFSCGPLVVSFQAPEVSTGDTSETQASTGDGTEASDSGEDQKDPEESTFPAPATYAQQLKLSLPHRWTESGNLVVSLSENFRQVHDLLADADLNGRVMIIAPYQAQIDLYEWELSRRCAIELDSSNKPFAFDRSRVYLCTHQFAQGAEADVVFVDLVGCDMPGMTGEPKLVNVVSSRAIHAHPNTHMFEKLQDRGLFNAPHVRGLHRIYLWQQQEGACVNVSSIECRIMCNLCYKTGHKKKDCPSKTNNSLVCPVPGCMVSYYPFFEF</sequence>
<accession>A0A423VSH0</accession>
<dbReference type="AlphaFoldDB" id="A0A423VSH0"/>
<gene>
    <name evidence="4" type="ORF">VMCG_08238</name>
</gene>
<feature type="compositionally biased region" description="Acidic residues" evidence="2">
    <location>
        <begin position="42"/>
        <end position="64"/>
    </location>
</feature>
<protein>
    <recommendedName>
        <fullName evidence="3">CCHC-type domain-containing protein</fullName>
    </recommendedName>
</protein>
<reference evidence="4 5" key="1">
    <citation type="submission" date="2015-09" db="EMBL/GenBank/DDBJ databases">
        <title>Host preference determinants of Valsa canker pathogens revealed by comparative genomics.</title>
        <authorList>
            <person name="Yin Z."/>
            <person name="Huang L."/>
        </authorList>
    </citation>
    <scope>NUCLEOTIDE SEQUENCE [LARGE SCALE GENOMIC DNA]</scope>
    <source>
        <strain evidence="4 5">03-1</strain>
    </source>
</reference>